<evidence type="ECO:0000256" key="5">
    <source>
        <dbReference type="ARBA" id="ARBA00022840"/>
    </source>
</evidence>
<evidence type="ECO:0000256" key="4">
    <source>
        <dbReference type="ARBA" id="ARBA00022741"/>
    </source>
</evidence>
<evidence type="ECO:0000256" key="8">
    <source>
        <dbReference type="ARBA" id="ARBA00023136"/>
    </source>
</evidence>
<dbReference type="PROSITE" id="PS00211">
    <property type="entry name" value="ABC_TRANSPORTER_1"/>
    <property type="match status" value="1"/>
</dbReference>
<keyword evidence="7" id="KW-0029">Amino-acid transport</keyword>
<dbReference type="Gene3D" id="3.40.50.300">
    <property type="entry name" value="P-loop containing nucleotide triphosphate hydrolases"/>
    <property type="match status" value="1"/>
</dbReference>
<dbReference type="AlphaFoldDB" id="A0A9D1G2I3"/>
<evidence type="ECO:0000256" key="2">
    <source>
        <dbReference type="ARBA" id="ARBA00022448"/>
    </source>
</evidence>
<keyword evidence="2" id="KW-0813">Transport</keyword>
<keyword evidence="4" id="KW-0547">Nucleotide-binding</keyword>
<dbReference type="GO" id="GO:0005886">
    <property type="term" value="C:plasma membrane"/>
    <property type="evidence" value="ECO:0007669"/>
    <property type="project" value="UniProtKB-ARBA"/>
</dbReference>
<dbReference type="GO" id="GO:0006865">
    <property type="term" value="P:amino acid transport"/>
    <property type="evidence" value="ECO:0007669"/>
    <property type="project" value="UniProtKB-KW"/>
</dbReference>
<keyword evidence="8" id="KW-0472">Membrane</keyword>
<keyword evidence="3" id="KW-1003">Cell membrane</keyword>
<dbReference type="InterPro" id="IPR041701">
    <property type="entry name" value="MetN_ABC"/>
</dbReference>
<dbReference type="SMART" id="SM00930">
    <property type="entry name" value="NIL"/>
    <property type="match status" value="1"/>
</dbReference>
<dbReference type="InterPro" id="IPR045865">
    <property type="entry name" value="ACT-like_dom_sf"/>
</dbReference>
<keyword evidence="6" id="KW-1278">Translocase</keyword>
<dbReference type="CDD" id="cd03258">
    <property type="entry name" value="ABC_MetN_methionine_transporter"/>
    <property type="match status" value="1"/>
</dbReference>
<dbReference type="GO" id="GO:0016887">
    <property type="term" value="F:ATP hydrolysis activity"/>
    <property type="evidence" value="ECO:0007669"/>
    <property type="project" value="InterPro"/>
</dbReference>
<comment type="caution">
    <text evidence="10">The sequence shown here is derived from an EMBL/GenBank/DDBJ whole genome shotgun (WGS) entry which is preliminary data.</text>
</comment>
<evidence type="ECO:0000313" key="11">
    <source>
        <dbReference type="Proteomes" id="UP000824140"/>
    </source>
</evidence>
<dbReference type="PROSITE" id="PS50893">
    <property type="entry name" value="ABC_TRANSPORTER_2"/>
    <property type="match status" value="1"/>
</dbReference>
<dbReference type="InterPro" id="IPR050086">
    <property type="entry name" value="MetN_ABC_transporter-like"/>
</dbReference>
<dbReference type="InterPro" id="IPR017871">
    <property type="entry name" value="ABC_transporter-like_CS"/>
</dbReference>
<gene>
    <name evidence="10" type="ORF">IAA84_09595</name>
</gene>
<feature type="domain" description="ABC transporter" evidence="9">
    <location>
        <begin position="2"/>
        <end position="241"/>
    </location>
</feature>
<reference evidence="10" key="2">
    <citation type="journal article" date="2021" name="PeerJ">
        <title>Extensive microbial diversity within the chicken gut microbiome revealed by metagenomics and culture.</title>
        <authorList>
            <person name="Gilroy R."/>
            <person name="Ravi A."/>
            <person name="Getino M."/>
            <person name="Pursley I."/>
            <person name="Horton D.L."/>
            <person name="Alikhan N.F."/>
            <person name="Baker D."/>
            <person name="Gharbi K."/>
            <person name="Hall N."/>
            <person name="Watson M."/>
            <person name="Adriaenssens E.M."/>
            <person name="Foster-Nyarko E."/>
            <person name="Jarju S."/>
            <person name="Secka A."/>
            <person name="Antonio M."/>
            <person name="Oren A."/>
            <person name="Chaudhuri R.R."/>
            <person name="La Ragione R."/>
            <person name="Hildebrand F."/>
            <person name="Pallen M.J."/>
        </authorList>
    </citation>
    <scope>NUCLEOTIDE SEQUENCE</scope>
    <source>
        <strain evidence="10">13766</strain>
    </source>
</reference>
<dbReference type="EMBL" id="DVJN01000189">
    <property type="protein sequence ID" value="HIS93255.1"/>
    <property type="molecule type" value="Genomic_DNA"/>
</dbReference>
<dbReference type="FunFam" id="3.40.50.300:FF:000056">
    <property type="entry name" value="Cell division ATP-binding protein FtsE"/>
    <property type="match status" value="1"/>
</dbReference>
<dbReference type="PANTHER" id="PTHR43166">
    <property type="entry name" value="AMINO ACID IMPORT ATP-BINDING PROTEIN"/>
    <property type="match status" value="1"/>
</dbReference>
<dbReference type="InterPro" id="IPR018449">
    <property type="entry name" value="NIL_domain"/>
</dbReference>
<evidence type="ECO:0000256" key="3">
    <source>
        <dbReference type="ARBA" id="ARBA00022475"/>
    </source>
</evidence>
<dbReference type="InterPro" id="IPR027417">
    <property type="entry name" value="P-loop_NTPase"/>
</dbReference>
<dbReference type="PANTHER" id="PTHR43166:SF30">
    <property type="entry name" value="METHIONINE IMPORT ATP-BINDING PROTEIN METN"/>
    <property type="match status" value="1"/>
</dbReference>
<dbReference type="SUPFAM" id="SSF52540">
    <property type="entry name" value="P-loop containing nucleoside triphosphate hydrolases"/>
    <property type="match status" value="1"/>
</dbReference>
<dbReference type="InterPro" id="IPR003593">
    <property type="entry name" value="AAA+_ATPase"/>
</dbReference>
<evidence type="ECO:0000256" key="7">
    <source>
        <dbReference type="ARBA" id="ARBA00022970"/>
    </source>
</evidence>
<reference evidence="10" key="1">
    <citation type="submission" date="2020-10" db="EMBL/GenBank/DDBJ databases">
        <authorList>
            <person name="Gilroy R."/>
        </authorList>
    </citation>
    <scope>NUCLEOTIDE SEQUENCE</scope>
    <source>
        <strain evidence="10">13766</strain>
    </source>
</reference>
<evidence type="ECO:0000259" key="9">
    <source>
        <dbReference type="PROSITE" id="PS50893"/>
    </source>
</evidence>
<comment type="similarity">
    <text evidence="1">Belongs to the ABC transporter superfamily.</text>
</comment>
<dbReference type="SMART" id="SM00382">
    <property type="entry name" value="AAA"/>
    <property type="match status" value="1"/>
</dbReference>
<dbReference type="Gene3D" id="3.30.70.260">
    <property type="match status" value="1"/>
</dbReference>
<organism evidence="10 11">
    <name type="scientific">Candidatus Alectryocaccomicrobium excrementavium</name>
    <dbReference type="NCBI Taxonomy" id="2840668"/>
    <lineage>
        <taxon>Bacteria</taxon>
        <taxon>Bacillati</taxon>
        <taxon>Bacillota</taxon>
        <taxon>Clostridia</taxon>
        <taxon>Candidatus Alectryocaccomicrobium</taxon>
    </lineage>
</organism>
<dbReference type="Pfam" id="PF00005">
    <property type="entry name" value="ABC_tran"/>
    <property type="match status" value="1"/>
</dbReference>
<dbReference type="GO" id="GO:0005524">
    <property type="term" value="F:ATP binding"/>
    <property type="evidence" value="ECO:0007669"/>
    <property type="project" value="UniProtKB-KW"/>
</dbReference>
<proteinExistence type="inferred from homology"/>
<keyword evidence="5 10" id="KW-0067">ATP-binding</keyword>
<accession>A0A9D1G2I3</accession>
<sequence length="344" mass="37765">MIVIEDAYKTFESGARKVDAVRGVSLTIQDGEIFGVIGYSGAGKSTLIRLINLLERPTSGKIFVNGQELTALAPKELRQARRKIGMIFQHFNLMKSRTVYSNVAYPLRGSSLSKEERRNKVMNLLKLVGLEEKALAYPAQLSGGQKQRVAIARALANDPTVLLCDEATSALDPQTTQDILRLLRDVNRKLGITIVLITHEIAVVKEICTRLAVMDAGRVVEEGAIYDVFSQPKAELTQRFIRTTNNLARFEELLANAPDSLNLMPGDVIAQMEFHGGSAGHALVSTLSREYGVDISIVFGNIDILQATPLGTLIVIFRGPVDQVQKALLAAEKSEVQVEVLRRV</sequence>
<evidence type="ECO:0000256" key="1">
    <source>
        <dbReference type="ARBA" id="ARBA00005417"/>
    </source>
</evidence>
<evidence type="ECO:0000313" key="10">
    <source>
        <dbReference type="EMBL" id="HIS93255.1"/>
    </source>
</evidence>
<name>A0A9D1G2I3_9FIRM</name>
<dbReference type="InterPro" id="IPR003439">
    <property type="entry name" value="ABC_transporter-like_ATP-bd"/>
</dbReference>
<evidence type="ECO:0000256" key="6">
    <source>
        <dbReference type="ARBA" id="ARBA00022967"/>
    </source>
</evidence>
<dbReference type="SUPFAM" id="SSF55021">
    <property type="entry name" value="ACT-like"/>
    <property type="match status" value="1"/>
</dbReference>
<dbReference type="Proteomes" id="UP000824140">
    <property type="component" value="Unassembled WGS sequence"/>
</dbReference>
<protein>
    <submittedName>
        <fullName evidence="10">ATP-binding cassette domain-containing protein</fullName>
    </submittedName>
</protein>
<dbReference type="Pfam" id="PF09383">
    <property type="entry name" value="NIL"/>
    <property type="match status" value="1"/>
</dbReference>